<evidence type="ECO:0000256" key="1">
    <source>
        <dbReference type="ARBA" id="ARBA00022737"/>
    </source>
</evidence>
<dbReference type="EMBL" id="JRKL02006571">
    <property type="protein sequence ID" value="KAF3948750.1"/>
    <property type="molecule type" value="Genomic_DNA"/>
</dbReference>
<dbReference type="PANTHER" id="PTHR24166:SF50">
    <property type="entry name" value="E3 UBIQUITIN-PROTEIN LIGASE XBOS34-RELATED"/>
    <property type="match status" value="1"/>
</dbReference>
<dbReference type="InterPro" id="IPR002110">
    <property type="entry name" value="Ankyrin_rpt"/>
</dbReference>
<keyword evidence="4" id="KW-0862">Zinc</keyword>
<protein>
    <recommendedName>
        <fullName evidence="6">RING-type domain-containing protein</fullName>
    </recommendedName>
</protein>
<keyword evidence="4" id="KW-0479">Metal-binding</keyword>
<feature type="region of interest" description="Disordered" evidence="5">
    <location>
        <begin position="336"/>
        <end position="355"/>
    </location>
</feature>
<proteinExistence type="predicted"/>
<comment type="caution">
    <text evidence="7">The sequence shown here is derived from an EMBL/GenBank/DDBJ whole genome shotgun (WGS) entry which is preliminary data.</text>
</comment>
<evidence type="ECO:0000256" key="2">
    <source>
        <dbReference type="ARBA" id="ARBA00023043"/>
    </source>
</evidence>
<evidence type="ECO:0000313" key="8">
    <source>
        <dbReference type="Proteomes" id="UP000737018"/>
    </source>
</evidence>
<accession>A0A8J4Q9J6</accession>
<dbReference type="Pfam" id="PF12796">
    <property type="entry name" value="Ank_2"/>
    <property type="match status" value="2"/>
</dbReference>
<feature type="repeat" description="ANK" evidence="3">
    <location>
        <begin position="86"/>
        <end position="119"/>
    </location>
</feature>
<feature type="domain" description="RING-type" evidence="6">
    <location>
        <begin position="481"/>
        <end position="520"/>
    </location>
</feature>
<dbReference type="SMART" id="SM00248">
    <property type="entry name" value="ANK"/>
    <property type="match status" value="3"/>
</dbReference>
<keyword evidence="8" id="KW-1185">Reference proteome</keyword>
<dbReference type="Gene3D" id="3.30.40.10">
    <property type="entry name" value="Zinc/RING finger domain, C3HC4 (zinc finger)"/>
    <property type="match status" value="1"/>
</dbReference>
<dbReference type="InterPro" id="IPR001841">
    <property type="entry name" value="Znf_RING"/>
</dbReference>
<feature type="compositionally biased region" description="Polar residues" evidence="5">
    <location>
        <begin position="372"/>
        <end position="385"/>
    </location>
</feature>
<evidence type="ECO:0000256" key="3">
    <source>
        <dbReference type="PROSITE-ProRule" id="PRU00023"/>
    </source>
</evidence>
<name>A0A8J4Q9J6_9ROSI</name>
<evidence type="ECO:0000256" key="4">
    <source>
        <dbReference type="PROSITE-ProRule" id="PRU00175"/>
    </source>
</evidence>
<dbReference type="InterPro" id="IPR036770">
    <property type="entry name" value="Ankyrin_rpt-contain_sf"/>
</dbReference>
<dbReference type="Gene3D" id="1.25.40.20">
    <property type="entry name" value="Ankyrin repeat-containing domain"/>
    <property type="match status" value="1"/>
</dbReference>
<dbReference type="PROSITE" id="PS50089">
    <property type="entry name" value="ZF_RING_2"/>
    <property type="match status" value="1"/>
</dbReference>
<gene>
    <name evidence="7" type="ORF">CMV_025286</name>
</gene>
<keyword evidence="2 3" id="KW-0040">ANK repeat</keyword>
<dbReference type="SUPFAM" id="SSF57850">
    <property type="entry name" value="RING/U-box"/>
    <property type="match status" value="1"/>
</dbReference>
<dbReference type="Proteomes" id="UP000737018">
    <property type="component" value="Unassembled WGS sequence"/>
</dbReference>
<keyword evidence="4" id="KW-0863">Zinc-finger</keyword>
<dbReference type="PROSITE" id="PS50088">
    <property type="entry name" value="ANK_REPEAT"/>
    <property type="match status" value="2"/>
</dbReference>
<reference evidence="7" key="1">
    <citation type="submission" date="2020-03" db="EMBL/GenBank/DDBJ databases">
        <title>Castanea mollissima Vanexum genome sequencing.</title>
        <authorList>
            <person name="Staton M."/>
        </authorList>
    </citation>
    <scope>NUCLEOTIDE SEQUENCE</scope>
    <source>
        <tissue evidence="7">Leaf</tissue>
    </source>
</reference>
<feature type="repeat" description="ANK" evidence="3">
    <location>
        <begin position="122"/>
        <end position="154"/>
    </location>
</feature>
<dbReference type="PROSITE" id="PS50297">
    <property type="entry name" value="ANK_REP_REGION"/>
    <property type="match status" value="2"/>
</dbReference>
<keyword evidence="1" id="KW-0677">Repeat</keyword>
<dbReference type="OrthoDB" id="1711136at2759"/>
<dbReference type="Pfam" id="PF13920">
    <property type="entry name" value="zf-C3HC4_3"/>
    <property type="match status" value="1"/>
</dbReference>
<evidence type="ECO:0000259" key="6">
    <source>
        <dbReference type="PROSITE" id="PS50089"/>
    </source>
</evidence>
<evidence type="ECO:0000313" key="7">
    <source>
        <dbReference type="EMBL" id="KAF3948750.1"/>
    </source>
</evidence>
<dbReference type="CDD" id="cd23129">
    <property type="entry name" value="RING-HC_XBAT35-like"/>
    <property type="match status" value="1"/>
</dbReference>
<sequence>MIRPVAICCKIVNTVRQNIPSLLSFRDTADGEISLSFLVIMGQNLVPMSQQRPGAELLHELVRTGNVEAIKALCREGVSLEWIDREGKTPLIVACMNHELFDTAKTLIELGANVNAYRPGRHAGTPLHHAAKRGLEQSVKLLLSHGANALVRNDDCHTPLDVARVKGQTNVVRTIENHICYFSGWLREFYGPGILEVLVPLTRKIWVVVIPCGSSNSTMPRKMELVIYPTLQDAQPRTVIALWKAKIEEPKFQQMDPALTIFDEPTRTRYKLASVLEGDKQQLQQLYGACIGIPPVIPPPVNTLNSTAEAAAQTAAEAVELAMAINASILSASLDRPSLPSNTHQSSESISANGWGNSAESGGYNGLGPAVGTTNSGASSSQGMGTNPKEGYNGWGVPDSRPVSNPTQHAQASGNTSPIVSSNNGIAASVPSAPPIPEVLDEGPIHYPSIDFSPVDWSVPAREDGTSVKNDVKDEDTSSSCVICFEAPIEGACIPCGHMAGCMSCLNEIKAKKGVCPVCRTKINQVVRLYAV</sequence>
<dbReference type="SUPFAM" id="SSF48403">
    <property type="entry name" value="Ankyrin repeat"/>
    <property type="match status" value="1"/>
</dbReference>
<feature type="compositionally biased region" description="Polar residues" evidence="5">
    <location>
        <begin position="339"/>
        <end position="355"/>
    </location>
</feature>
<feature type="region of interest" description="Disordered" evidence="5">
    <location>
        <begin position="361"/>
        <end position="426"/>
    </location>
</feature>
<feature type="compositionally biased region" description="Polar residues" evidence="5">
    <location>
        <begin position="402"/>
        <end position="425"/>
    </location>
</feature>
<dbReference type="GO" id="GO:0008270">
    <property type="term" value="F:zinc ion binding"/>
    <property type="evidence" value="ECO:0007669"/>
    <property type="project" value="UniProtKB-KW"/>
</dbReference>
<dbReference type="InterPro" id="IPR050889">
    <property type="entry name" value="Dendritic_Spine_Reg/Scaffold"/>
</dbReference>
<evidence type="ECO:0000256" key="5">
    <source>
        <dbReference type="SAM" id="MobiDB-lite"/>
    </source>
</evidence>
<dbReference type="PANTHER" id="PTHR24166">
    <property type="entry name" value="ROLLING PEBBLES, ISOFORM B"/>
    <property type="match status" value="1"/>
</dbReference>
<organism evidence="7 8">
    <name type="scientific">Castanea mollissima</name>
    <name type="common">Chinese chestnut</name>
    <dbReference type="NCBI Taxonomy" id="60419"/>
    <lineage>
        <taxon>Eukaryota</taxon>
        <taxon>Viridiplantae</taxon>
        <taxon>Streptophyta</taxon>
        <taxon>Embryophyta</taxon>
        <taxon>Tracheophyta</taxon>
        <taxon>Spermatophyta</taxon>
        <taxon>Magnoliopsida</taxon>
        <taxon>eudicotyledons</taxon>
        <taxon>Gunneridae</taxon>
        <taxon>Pentapetalae</taxon>
        <taxon>rosids</taxon>
        <taxon>fabids</taxon>
        <taxon>Fagales</taxon>
        <taxon>Fagaceae</taxon>
        <taxon>Castanea</taxon>
    </lineage>
</organism>
<dbReference type="InterPro" id="IPR013083">
    <property type="entry name" value="Znf_RING/FYVE/PHD"/>
</dbReference>
<dbReference type="AlphaFoldDB" id="A0A8J4Q9J6"/>